<evidence type="ECO:0000313" key="4">
    <source>
        <dbReference type="Proteomes" id="UP000572635"/>
    </source>
</evidence>
<keyword evidence="2" id="KW-0812">Transmembrane</keyword>
<protein>
    <submittedName>
        <fullName evidence="3">Uncharacterized protein</fullName>
    </submittedName>
</protein>
<sequence length="61" mass="6644">MSEKNEENVDPAGSTTMFRRFVAENQQSEPEPRRPITPYVLAGVGALVAIAIIVGVVLTWS</sequence>
<keyword evidence="2" id="KW-0472">Membrane</keyword>
<keyword evidence="4" id="KW-1185">Reference proteome</keyword>
<dbReference type="EMBL" id="JACHDB010000001">
    <property type="protein sequence ID" value="MBB5432536.1"/>
    <property type="molecule type" value="Genomic_DNA"/>
</dbReference>
<dbReference type="AlphaFoldDB" id="A0A7W8VDI2"/>
<comment type="caution">
    <text evidence="3">The sequence shown here is derived from an EMBL/GenBank/DDBJ whole genome shotgun (WGS) entry which is preliminary data.</text>
</comment>
<dbReference type="Proteomes" id="UP000572635">
    <property type="component" value="Unassembled WGS sequence"/>
</dbReference>
<organism evidence="3 4">
    <name type="scientific">Nocardiopsis composta</name>
    <dbReference type="NCBI Taxonomy" id="157465"/>
    <lineage>
        <taxon>Bacteria</taxon>
        <taxon>Bacillati</taxon>
        <taxon>Actinomycetota</taxon>
        <taxon>Actinomycetes</taxon>
        <taxon>Streptosporangiales</taxon>
        <taxon>Nocardiopsidaceae</taxon>
        <taxon>Nocardiopsis</taxon>
    </lineage>
</organism>
<evidence type="ECO:0000256" key="2">
    <source>
        <dbReference type="SAM" id="Phobius"/>
    </source>
</evidence>
<name>A0A7W8VDI2_9ACTN</name>
<feature type="transmembrane region" description="Helical" evidence="2">
    <location>
        <begin position="39"/>
        <end position="60"/>
    </location>
</feature>
<proteinExistence type="predicted"/>
<gene>
    <name evidence="3" type="ORF">HDA36_002620</name>
</gene>
<evidence type="ECO:0000313" key="3">
    <source>
        <dbReference type="EMBL" id="MBB5432536.1"/>
    </source>
</evidence>
<feature type="region of interest" description="Disordered" evidence="1">
    <location>
        <begin position="1"/>
        <end position="35"/>
    </location>
</feature>
<evidence type="ECO:0000256" key="1">
    <source>
        <dbReference type="SAM" id="MobiDB-lite"/>
    </source>
</evidence>
<reference evidence="3 4" key="1">
    <citation type="submission" date="2020-08" db="EMBL/GenBank/DDBJ databases">
        <title>Sequencing the genomes of 1000 actinobacteria strains.</title>
        <authorList>
            <person name="Klenk H.-P."/>
        </authorList>
    </citation>
    <scope>NUCLEOTIDE SEQUENCE [LARGE SCALE GENOMIC DNA]</scope>
    <source>
        <strain evidence="3 4">DSM 44551</strain>
    </source>
</reference>
<dbReference type="RefSeq" id="WP_184392091.1">
    <property type="nucleotide sequence ID" value="NZ_BAAAJD010000043.1"/>
</dbReference>
<keyword evidence="2" id="KW-1133">Transmembrane helix</keyword>
<accession>A0A7W8VDI2</accession>